<proteinExistence type="predicted"/>
<feature type="transmembrane region" description="Helical" evidence="1">
    <location>
        <begin position="153"/>
        <end position="173"/>
    </location>
</feature>
<sequence length="445" mass="48403">MTSSPDAPPTSDLPFFTRLLPGLTSLLMLAPTMLAYEFRGKLDGVAVALLWVQTQLLAICAIWLVAAAHESLRPWEQRVAPSTARERVRSQLLRDLAWLAGTGLAGPIAMAGVLDHQAGVLRLLPGALALLMAALCGGLALSLSWQGRATRGLMLPALAVLASLTMPGVVRAISLSDALQSLAIIGCSGLLLWGWMRSPRALSACAHPWPRPRLYGLQVWWRRTWSHRLWRTVPSRTSAGEYKRSGMSPLWLLIWAPQFMTHGGRLEWLSWGQSYDHLYAMLGYGVWLLGLGVAFGMPLVAPPLHWRLRLAPGGLTARRWARHLVLGSMLAVAVLLSAGLGLAAMTNKLPFWPVDASAWLSAMGDLLLVVSLAAWRWGRHCRVRDALLGGAALALAAPATLVTLTWLGLTPERGPVWLLIQLSLTVCMTRAAIRAWAQQDLNAMA</sequence>
<evidence type="ECO:0000313" key="3">
    <source>
        <dbReference type="Proteomes" id="UP001180825"/>
    </source>
</evidence>
<keyword evidence="3" id="KW-1185">Reference proteome</keyword>
<evidence type="ECO:0008006" key="4">
    <source>
        <dbReference type="Google" id="ProtNLM"/>
    </source>
</evidence>
<feature type="transmembrane region" description="Helical" evidence="1">
    <location>
        <begin position="356"/>
        <end position="375"/>
    </location>
</feature>
<organism evidence="2 3">
    <name type="scientific">Roseateles asaccharophilus</name>
    <dbReference type="NCBI Taxonomy" id="582607"/>
    <lineage>
        <taxon>Bacteria</taxon>
        <taxon>Pseudomonadati</taxon>
        <taxon>Pseudomonadota</taxon>
        <taxon>Betaproteobacteria</taxon>
        <taxon>Burkholderiales</taxon>
        <taxon>Sphaerotilaceae</taxon>
        <taxon>Roseateles</taxon>
    </lineage>
</organism>
<evidence type="ECO:0000256" key="1">
    <source>
        <dbReference type="SAM" id="Phobius"/>
    </source>
</evidence>
<keyword evidence="1" id="KW-0812">Transmembrane</keyword>
<evidence type="ECO:0000313" key="2">
    <source>
        <dbReference type="EMBL" id="MDR7335023.1"/>
    </source>
</evidence>
<feature type="transmembrane region" description="Helical" evidence="1">
    <location>
        <begin position="324"/>
        <end position="344"/>
    </location>
</feature>
<gene>
    <name evidence="2" type="ORF">J2X21_004187</name>
</gene>
<name>A0ABU2AEJ5_9BURK</name>
<comment type="caution">
    <text evidence="2">The sequence shown here is derived from an EMBL/GenBank/DDBJ whole genome shotgun (WGS) entry which is preliminary data.</text>
</comment>
<feature type="transmembrane region" description="Helical" evidence="1">
    <location>
        <begin position="96"/>
        <end position="114"/>
    </location>
</feature>
<feature type="transmembrane region" description="Helical" evidence="1">
    <location>
        <begin position="120"/>
        <end position="141"/>
    </location>
</feature>
<keyword evidence="1" id="KW-1133">Transmembrane helix</keyword>
<dbReference type="RefSeq" id="WP_310331797.1">
    <property type="nucleotide sequence ID" value="NZ_JAVDXV010000008.1"/>
</dbReference>
<dbReference type="EMBL" id="JAVDXV010000008">
    <property type="protein sequence ID" value="MDR7335023.1"/>
    <property type="molecule type" value="Genomic_DNA"/>
</dbReference>
<feature type="transmembrane region" description="Helical" evidence="1">
    <location>
        <begin position="179"/>
        <end position="196"/>
    </location>
</feature>
<feature type="transmembrane region" description="Helical" evidence="1">
    <location>
        <begin position="387"/>
        <end position="409"/>
    </location>
</feature>
<keyword evidence="1" id="KW-0472">Membrane</keyword>
<dbReference type="Proteomes" id="UP001180825">
    <property type="component" value="Unassembled WGS sequence"/>
</dbReference>
<accession>A0ABU2AEJ5</accession>
<feature type="transmembrane region" description="Helical" evidence="1">
    <location>
        <begin position="45"/>
        <end position="68"/>
    </location>
</feature>
<feature type="transmembrane region" description="Helical" evidence="1">
    <location>
        <begin position="284"/>
        <end position="304"/>
    </location>
</feature>
<protein>
    <recommendedName>
        <fullName evidence="4">Polysaccharide biosynthesis protein</fullName>
    </recommendedName>
</protein>
<reference evidence="2 3" key="1">
    <citation type="submission" date="2023-07" db="EMBL/GenBank/DDBJ databases">
        <title>Sorghum-associated microbial communities from plants grown in Nebraska, USA.</title>
        <authorList>
            <person name="Schachtman D."/>
        </authorList>
    </citation>
    <scope>NUCLEOTIDE SEQUENCE [LARGE SCALE GENOMIC DNA]</scope>
    <source>
        <strain evidence="2 3">BE316</strain>
    </source>
</reference>
<feature type="transmembrane region" description="Helical" evidence="1">
    <location>
        <begin position="246"/>
        <end position="264"/>
    </location>
</feature>